<sequence length="55" mass="6050">MAEKQGSSYIVRKVTVKTGLENDLYVEIMGKGVKEGLRVINNPKDLTEGQEVNLG</sequence>
<proteinExistence type="predicted"/>
<evidence type="ECO:0000313" key="2">
    <source>
        <dbReference type="Proteomes" id="UP000463883"/>
    </source>
</evidence>
<evidence type="ECO:0000313" key="1">
    <source>
        <dbReference type="EMBL" id="QHI73005.1"/>
    </source>
</evidence>
<protein>
    <submittedName>
        <fullName evidence="1">Uncharacterized protein</fullName>
    </submittedName>
</protein>
<organism evidence="1 2">
    <name type="scientific">Aminipila terrae</name>
    <dbReference type="NCBI Taxonomy" id="2697030"/>
    <lineage>
        <taxon>Bacteria</taxon>
        <taxon>Bacillati</taxon>
        <taxon>Bacillota</taxon>
        <taxon>Clostridia</taxon>
        <taxon>Peptostreptococcales</taxon>
        <taxon>Anaerovoracaceae</taxon>
        <taxon>Aminipila</taxon>
    </lineage>
</organism>
<reference evidence="1 2" key="1">
    <citation type="submission" date="2020-01" db="EMBL/GenBank/DDBJ databases">
        <title>Genomic analysis of Aminipila sp. CBA3637.</title>
        <authorList>
            <person name="Kim Y.B."/>
            <person name="Roh S.W."/>
        </authorList>
    </citation>
    <scope>NUCLEOTIDE SEQUENCE [LARGE SCALE GENOMIC DNA]</scope>
    <source>
        <strain evidence="1 2">CBA3637</strain>
    </source>
</reference>
<gene>
    <name evidence="1" type="ORF">Ami3637_11840</name>
</gene>
<dbReference type="RefSeq" id="WP_162362772.1">
    <property type="nucleotide sequence ID" value="NZ_CP047591.1"/>
</dbReference>
<dbReference type="EMBL" id="CP047591">
    <property type="protein sequence ID" value="QHI73005.1"/>
    <property type="molecule type" value="Genomic_DNA"/>
</dbReference>
<name>A0A6P1MPT2_9FIRM</name>
<keyword evidence="2" id="KW-1185">Reference proteome</keyword>
<dbReference type="AlphaFoldDB" id="A0A6P1MPT2"/>
<accession>A0A6P1MPT2</accession>
<dbReference type="Proteomes" id="UP000463883">
    <property type="component" value="Chromosome"/>
</dbReference>
<dbReference type="KEGG" id="amic:Ami3637_11840"/>